<sequence length="142" mass="15763">MPVSFKSTLLAIEPPPNFIRTKRIVRKAGGRFAQILMNSAQTRAIHKEHSSEYSNRCGRTISPSELVCSLNREALVVFNYSHVIPKPFTLKGSLVLTDNNAHTDAQTDGDFYTKGRGAHAIGRGRCDLSMDRRSVLTCSELN</sequence>
<comment type="caution">
    <text evidence="1">The sequence shown here is derived from an EMBL/GenBank/DDBJ whole genome shotgun (WGS) entry which is preliminary data.</text>
</comment>
<evidence type="ECO:0000313" key="2">
    <source>
        <dbReference type="Proteomes" id="UP000299102"/>
    </source>
</evidence>
<protein>
    <submittedName>
        <fullName evidence="1">Uncharacterized protein</fullName>
    </submittedName>
</protein>
<accession>A0A4C1UF65</accession>
<reference evidence="1 2" key="1">
    <citation type="journal article" date="2019" name="Commun. Biol.">
        <title>The bagworm genome reveals a unique fibroin gene that provides high tensile strength.</title>
        <authorList>
            <person name="Kono N."/>
            <person name="Nakamura H."/>
            <person name="Ohtoshi R."/>
            <person name="Tomita M."/>
            <person name="Numata K."/>
            <person name="Arakawa K."/>
        </authorList>
    </citation>
    <scope>NUCLEOTIDE SEQUENCE [LARGE SCALE GENOMIC DNA]</scope>
</reference>
<proteinExistence type="predicted"/>
<dbReference type="AlphaFoldDB" id="A0A4C1UF65"/>
<dbReference type="EMBL" id="BGZK01000163">
    <property type="protein sequence ID" value="GBP24564.1"/>
    <property type="molecule type" value="Genomic_DNA"/>
</dbReference>
<gene>
    <name evidence="1" type="ORF">EVAR_79473_1</name>
</gene>
<organism evidence="1 2">
    <name type="scientific">Eumeta variegata</name>
    <name type="common">Bagworm moth</name>
    <name type="synonym">Eumeta japonica</name>
    <dbReference type="NCBI Taxonomy" id="151549"/>
    <lineage>
        <taxon>Eukaryota</taxon>
        <taxon>Metazoa</taxon>
        <taxon>Ecdysozoa</taxon>
        <taxon>Arthropoda</taxon>
        <taxon>Hexapoda</taxon>
        <taxon>Insecta</taxon>
        <taxon>Pterygota</taxon>
        <taxon>Neoptera</taxon>
        <taxon>Endopterygota</taxon>
        <taxon>Lepidoptera</taxon>
        <taxon>Glossata</taxon>
        <taxon>Ditrysia</taxon>
        <taxon>Tineoidea</taxon>
        <taxon>Psychidae</taxon>
        <taxon>Oiketicinae</taxon>
        <taxon>Eumeta</taxon>
    </lineage>
</organism>
<evidence type="ECO:0000313" key="1">
    <source>
        <dbReference type="EMBL" id="GBP24564.1"/>
    </source>
</evidence>
<keyword evidence="2" id="KW-1185">Reference proteome</keyword>
<name>A0A4C1UF65_EUMVA</name>
<dbReference type="Proteomes" id="UP000299102">
    <property type="component" value="Unassembled WGS sequence"/>
</dbReference>